<dbReference type="Proteomes" id="UP001595916">
    <property type="component" value="Unassembled WGS sequence"/>
</dbReference>
<sequence>MNSKLKEALAIYRSLGYEEAEFNELLELGVGTKEEQKIAKDGLKSGEWMEFRQLSETGYGLVNIVDVDLEKLAIFAVRVGVDARRASNVLARSSEVALEAIKHRGKKYAADFIGFACTSRRRAWEHSDSFFGGMCVRLLHELELEIPESVEYIKDWAFFAAKTLNLKTDSMIGENKKPVPGLDMIKTRFREHIEVGIAINTPATGPFSKVLLKGVEEGFLPLDDAKSLVFLAMDMAVRPGDRKEWVKVLTKMGIDHEDVVSRTENLVSLLAFGETPVIEAFAPLLIAHAKDEDLSRILMASFAAKTKKVKQLVLKEALKRQAPKEDGELYEWIVSIRDTDDKTLTNLIDRLSALWNIDVSLHKEEELGEEPVGLWQKTPPLWEVPRFELGEVSSEDMTELAATVSNRRVEVYDLVNERFLAAANKLAVSNPEEAKLCLAGVRPRGLQILRLLNEWARNKPTVNTLDPRGRDEEPGKRFYSRLFNARNYIVCSNIDKLPCILSTPSFEDLSINLSDLAERLLKYKEEGCSSVWEPDLQLALTRLDVESATKSDLNKIKKAKLYVKMPDGQLLKDDKNKLLVACDVVLNYLKDPCVEPELDLEKIPYWNIKVELPKSLECFPNRFYYTYDDMFSAFPLWGDYAMVCVRRDTEVYHGQGLILRQVVRRRKPLGKAGTMNFFAVQSYLSDENAGDVLLATREAWERGLLLPGRAEVKYLDWRGEAPSNLASLAKALDGIAQDGILSVVWEVADDLIAASLRAPRMIAGTAELVKFLQNYLEEVFFAVRTGLAPQIVLELKGLRSLASRSGSSAAVTTAKAVVQRIENFEDACGNKTVEKEVPSKKAPASISCKKLKSSEILPKEEVGMGTQGLPFEEFWKVQTKSEPMIEDHVQIKVDVLKTERSVKLFVFTLKLPEIEEFEYKIISEGWLYGFESEGQTSALELPSGSPNDPDDWKKNARQVWLHFDEEEHKMVVSPHRNWKEEQEGALSKNVRTRLSSSLLTVIIALIAQDGDAIYSVPRLIRKLVDEGELTQDTVRYAVKLLLQHEAVSPAKLVRILEKEPQLLSVFWVMSVECIRFAGGKEKAPTWVNRVLDNCLYYAYYFKEAIKRGFISDEEVLLEGLRGIAHSKKSAAKEKAERFLAYLLK</sequence>
<keyword evidence="2" id="KW-1185">Reference proteome</keyword>
<accession>A0ABV9QIP1</accession>
<dbReference type="RefSeq" id="WP_379787970.1">
    <property type="nucleotide sequence ID" value="NZ_JBHSHL010000015.1"/>
</dbReference>
<dbReference type="EMBL" id="JBHSHL010000015">
    <property type="protein sequence ID" value="MFC4804460.1"/>
    <property type="molecule type" value="Genomic_DNA"/>
</dbReference>
<gene>
    <name evidence="1" type="ORF">ACFO4R_05125</name>
</gene>
<protein>
    <recommendedName>
        <fullName evidence="3">PRTRC system protein E</fullName>
    </recommendedName>
</protein>
<evidence type="ECO:0000313" key="2">
    <source>
        <dbReference type="Proteomes" id="UP001595916"/>
    </source>
</evidence>
<name>A0ABV9QIP1_9FIRM</name>
<comment type="caution">
    <text evidence="1">The sequence shown here is derived from an EMBL/GenBank/DDBJ whole genome shotgun (WGS) entry which is preliminary data.</text>
</comment>
<reference evidence="2" key="1">
    <citation type="journal article" date="2019" name="Int. J. Syst. Evol. Microbiol.">
        <title>The Global Catalogue of Microorganisms (GCM) 10K type strain sequencing project: providing services to taxonomists for standard genome sequencing and annotation.</title>
        <authorList>
            <consortium name="The Broad Institute Genomics Platform"/>
            <consortium name="The Broad Institute Genome Sequencing Center for Infectious Disease"/>
            <person name="Wu L."/>
            <person name="Ma J."/>
        </authorList>
    </citation>
    <scope>NUCLEOTIDE SEQUENCE [LARGE SCALE GENOMIC DNA]</scope>
    <source>
        <strain evidence="2">CCUG 46385</strain>
    </source>
</reference>
<proteinExistence type="predicted"/>
<evidence type="ECO:0008006" key="3">
    <source>
        <dbReference type="Google" id="ProtNLM"/>
    </source>
</evidence>
<organism evidence="1 2">
    <name type="scientific">Filifactor villosus</name>
    <dbReference type="NCBI Taxonomy" id="29374"/>
    <lineage>
        <taxon>Bacteria</taxon>
        <taxon>Bacillati</taxon>
        <taxon>Bacillota</taxon>
        <taxon>Clostridia</taxon>
        <taxon>Peptostreptococcales</taxon>
        <taxon>Filifactoraceae</taxon>
        <taxon>Filifactor</taxon>
    </lineage>
</organism>
<evidence type="ECO:0000313" key="1">
    <source>
        <dbReference type="EMBL" id="MFC4804460.1"/>
    </source>
</evidence>